<dbReference type="NCBIfam" id="TIGR02391">
    <property type="entry name" value="hypoth_ymh"/>
    <property type="match status" value="1"/>
</dbReference>
<gene>
    <name evidence="2" type="ORF">BKG62_03375</name>
</gene>
<dbReference type="Proteomes" id="UP000180113">
    <property type="component" value="Unassembled WGS sequence"/>
</dbReference>
<evidence type="ECO:0000259" key="1">
    <source>
        <dbReference type="Pfam" id="PF09509"/>
    </source>
</evidence>
<evidence type="ECO:0000313" key="3">
    <source>
        <dbReference type="Proteomes" id="UP000180113"/>
    </source>
</evidence>
<dbReference type="Pfam" id="PF09509">
    <property type="entry name" value="Hypoth_Ymh"/>
    <property type="match status" value="1"/>
</dbReference>
<dbReference type="InterPro" id="IPR012654">
    <property type="entry name" value="CHP02391"/>
</dbReference>
<protein>
    <submittedName>
        <fullName evidence="2">TIGR02391 family protein</fullName>
    </submittedName>
</protein>
<sequence length="270" mass="29467">MSKTICVFALGTVESVAHALGELYSGSELTRLLAEVRLPDPLGEGATKWKRLAAAMGQKQAQQGDGRPVVALINAAMSPDRTLSRRDKASVARDELNQVLSLSGYRVLDNGKVGIATRTTTDTEAAQRSTRLRTGLIHRGAHGEVLRYCRPELLTTDFYEAVFESIKGLGDRLRAMSGLDADGWNLIESALEGATPPVQLNDLSTRTLRNEQRGIAQLAKGTFAAFRNPAGHEPRLKWSMTEQDALDVMGTLSMIHRRLDTATLRPSETL</sequence>
<accession>A0AB73LIA8</accession>
<dbReference type="EMBL" id="MLHW01000001">
    <property type="protein sequence ID" value="OHT55226.1"/>
    <property type="molecule type" value="Genomic_DNA"/>
</dbReference>
<dbReference type="AlphaFoldDB" id="A0AB73LIA8"/>
<organism evidence="2 3">
    <name type="scientific">Mycobacteroides chelonae</name>
    <name type="common">Mycobacterium chelonae</name>
    <dbReference type="NCBI Taxonomy" id="1774"/>
    <lineage>
        <taxon>Bacteria</taxon>
        <taxon>Bacillati</taxon>
        <taxon>Actinomycetota</taxon>
        <taxon>Actinomycetes</taxon>
        <taxon>Mycobacteriales</taxon>
        <taxon>Mycobacteriaceae</taxon>
        <taxon>Mycobacteroides</taxon>
    </lineage>
</organism>
<name>A0AB73LIA8_MYCCH</name>
<dbReference type="RefSeq" id="WP_030095027.1">
    <property type="nucleotide sequence ID" value="NZ_JAPDRD010000001.1"/>
</dbReference>
<evidence type="ECO:0000313" key="2">
    <source>
        <dbReference type="EMBL" id="OHT55226.1"/>
    </source>
</evidence>
<reference evidence="2 3" key="1">
    <citation type="submission" date="2016-10" db="EMBL/GenBank/DDBJ databases">
        <title>Evaluation of Human, Animal and Environmental Mycobacterium chelonae Isolates by Core Genome Phylogenomic Analysis, Targeted Gene Comparison, and Anti-microbial Susceptibility Patterns: A Tale of Mistaken Identities.</title>
        <authorList>
            <person name="Fogelson S.B."/>
            <person name="Camus A.C."/>
            <person name="Lorenz W."/>
            <person name="Vasireddy R."/>
            <person name="Vasireddy S."/>
            <person name="Smith T."/>
            <person name="Brown-Elliott B.A."/>
            <person name="Wallace R.J.Jr."/>
            <person name="Hasan N.A."/>
            <person name="Reischl U."/>
            <person name="Sanchez S."/>
        </authorList>
    </citation>
    <scope>NUCLEOTIDE SEQUENCE [LARGE SCALE GENOMIC DNA]</scope>
    <source>
        <strain evidence="2 3">42895</strain>
    </source>
</reference>
<comment type="caution">
    <text evidence="2">The sequence shown here is derived from an EMBL/GenBank/DDBJ whole genome shotgun (WGS) entry which is preliminary data.</text>
</comment>
<feature type="domain" description="Conserved hypothetical protein CHP02391" evidence="1">
    <location>
        <begin position="140"/>
        <end position="259"/>
    </location>
</feature>
<proteinExistence type="predicted"/>